<feature type="domain" description="Carboxymuconolactone decarboxylase-like" evidence="1">
    <location>
        <begin position="54"/>
        <end position="133"/>
    </location>
</feature>
<dbReference type="Proteomes" id="UP001209412">
    <property type="component" value="Unassembled WGS sequence"/>
</dbReference>
<sequence>MQIELQQSMTNKEWTVSESREKGRQVVREMLGEEFLGAMDAAAASGGFCADAASLALENAFGDAWSRPGLDRRSRSLVTLGMLIALRTPWEFSNHVRIGLANGLTEKELEEVVLHAIPYVGFPAVSVALKACKEVLGDRVATIQE</sequence>
<accession>A0AAP5EW74</accession>
<dbReference type="GO" id="GO:0051920">
    <property type="term" value="F:peroxiredoxin activity"/>
    <property type="evidence" value="ECO:0007669"/>
    <property type="project" value="InterPro"/>
</dbReference>
<reference evidence="3" key="1">
    <citation type="submission" date="2022-06" db="EMBL/GenBank/DDBJ databases">
        <title>PHB producers.</title>
        <authorList>
            <person name="Besaury L."/>
        </authorList>
    </citation>
    <scope>NUCLEOTIDE SEQUENCE</scope>
    <source>
        <strain evidence="3 4">SEWS6</strain>
    </source>
</reference>
<proteinExistence type="predicted"/>
<dbReference type="Gene3D" id="1.20.1290.10">
    <property type="entry name" value="AhpD-like"/>
    <property type="match status" value="1"/>
</dbReference>
<comment type="caution">
    <text evidence="3">The sequence shown here is derived from an EMBL/GenBank/DDBJ whole genome shotgun (WGS) entry which is preliminary data.</text>
</comment>
<dbReference type="InterPro" id="IPR052512">
    <property type="entry name" value="4CMD/NDH-1_regulator"/>
</dbReference>
<name>A0AAP5EW74_9BURK</name>
<evidence type="ECO:0000313" key="4">
    <source>
        <dbReference type="Proteomes" id="UP001209412"/>
    </source>
</evidence>
<dbReference type="EMBL" id="JAMXWF010000017">
    <property type="protein sequence ID" value="MDQ6409700.1"/>
    <property type="molecule type" value="Genomic_DNA"/>
</dbReference>
<dbReference type="AlphaFoldDB" id="A0AAP5EW74"/>
<keyword evidence="4" id="KW-1185">Reference proteome</keyword>
<gene>
    <name evidence="3" type="ORF">NIE36_21115</name>
    <name evidence="2" type="ORF">OSB80_21175</name>
</gene>
<organism evidence="3 5">
    <name type="scientific">Paraburkholderia madseniana</name>
    <dbReference type="NCBI Taxonomy" id="2599607"/>
    <lineage>
        <taxon>Bacteria</taxon>
        <taxon>Pseudomonadati</taxon>
        <taxon>Pseudomonadota</taxon>
        <taxon>Betaproteobacteria</taxon>
        <taxon>Burkholderiales</taxon>
        <taxon>Burkholderiaceae</taxon>
        <taxon>Paraburkholderia</taxon>
    </lineage>
</organism>
<dbReference type="RefSeq" id="WP_233464726.1">
    <property type="nucleotide sequence ID" value="NZ_JAMXWF010000017.1"/>
</dbReference>
<protein>
    <submittedName>
        <fullName evidence="3">Carboxymuconolactone decarboxylase family protein</fullName>
    </submittedName>
</protein>
<dbReference type="InterPro" id="IPR029032">
    <property type="entry name" value="AhpD-like"/>
</dbReference>
<evidence type="ECO:0000313" key="2">
    <source>
        <dbReference type="EMBL" id="MCX4147878.1"/>
    </source>
</evidence>
<dbReference type="Proteomes" id="UP001242288">
    <property type="component" value="Unassembled WGS sequence"/>
</dbReference>
<dbReference type="InterPro" id="IPR003779">
    <property type="entry name" value="CMD-like"/>
</dbReference>
<dbReference type="EMBL" id="JAPKHW010000017">
    <property type="protein sequence ID" value="MCX4147878.1"/>
    <property type="molecule type" value="Genomic_DNA"/>
</dbReference>
<evidence type="ECO:0000313" key="5">
    <source>
        <dbReference type="Proteomes" id="UP001242288"/>
    </source>
</evidence>
<dbReference type="Pfam" id="PF02627">
    <property type="entry name" value="CMD"/>
    <property type="match status" value="1"/>
</dbReference>
<dbReference type="PANTHER" id="PTHR33570">
    <property type="entry name" value="4-CARBOXYMUCONOLACTONE DECARBOXYLASE FAMILY PROTEIN"/>
    <property type="match status" value="1"/>
</dbReference>
<evidence type="ECO:0000313" key="3">
    <source>
        <dbReference type="EMBL" id="MDQ6409700.1"/>
    </source>
</evidence>
<evidence type="ECO:0000259" key="1">
    <source>
        <dbReference type="Pfam" id="PF02627"/>
    </source>
</evidence>
<dbReference type="SUPFAM" id="SSF69118">
    <property type="entry name" value="AhpD-like"/>
    <property type="match status" value="1"/>
</dbReference>
<dbReference type="PANTHER" id="PTHR33570:SF2">
    <property type="entry name" value="CARBOXYMUCONOLACTONE DECARBOXYLASE-LIKE DOMAIN-CONTAINING PROTEIN"/>
    <property type="match status" value="1"/>
</dbReference>